<evidence type="ECO:0000256" key="3">
    <source>
        <dbReference type="ARBA" id="ARBA00022475"/>
    </source>
</evidence>
<evidence type="ECO:0000256" key="7">
    <source>
        <dbReference type="HAMAP-Rule" id="MF_01145"/>
    </source>
</evidence>
<evidence type="ECO:0000256" key="8">
    <source>
        <dbReference type="PROSITE-ProRule" id="PRU00278"/>
    </source>
</evidence>
<evidence type="ECO:0000256" key="9">
    <source>
        <dbReference type="SAM" id="Phobius"/>
    </source>
</evidence>
<protein>
    <recommendedName>
        <fullName evidence="7">Foldase protein PrsA</fullName>
        <ecNumber evidence="7">5.2.1.8</ecNumber>
    </recommendedName>
</protein>
<dbReference type="EMBL" id="VCIW01000016">
    <property type="protein sequence ID" value="TLS50184.1"/>
    <property type="molecule type" value="Genomic_DNA"/>
</dbReference>
<evidence type="ECO:0000313" key="11">
    <source>
        <dbReference type="EMBL" id="TLS50184.1"/>
    </source>
</evidence>
<evidence type="ECO:0000313" key="12">
    <source>
        <dbReference type="Proteomes" id="UP000309676"/>
    </source>
</evidence>
<dbReference type="Gene3D" id="3.10.50.40">
    <property type="match status" value="1"/>
</dbReference>
<keyword evidence="9" id="KW-1133">Transmembrane helix</keyword>
<dbReference type="AlphaFoldDB" id="A0A5R9GAP2"/>
<keyword evidence="4 7" id="KW-0472">Membrane</keyword>
<dbReference type="HAMAP" id="MF_01145">
    <property type="entry name" value="Foldase_PrsA"/>
    <property type="match status" value="1"/>
</dbReference>
<dbReference type="RefSeq" id="WP_138196338.1">
    <property type="nucleotide sequence ID" value="NZ_VCIW01000016.1"/>
</dbReference>
<dbReference type="PANTHER" id="PTHR47245:SF2">
    <property type="entry name" value="PEPTIDYL-PROLYL CIS-TRANS ISOMERASE HP_0175-RELATED"/>
    <property type="match status" value="1"/>
</dbReference>
<dbReference type="OrthoDB" id="14196at2"/>
<reference evidence="11 12" key="1">
    <citation type="submission" date="2019-05" db="EMBL/GenBank/DDBJ databases">
        <authorList>
            <person name="Narsing Rao M.P."/>
            <person name="Li W.J."/>
        </authorList>
    </citation>
    <scope>NUCLEOTIDE SEQUENCE [LARGE SCALE GENOMIC DNA]</scope>
    <source>
        <strain evidence="11 12">SYSU_K30003</strain>
    </source>
</reference>
<keyword evidence="12" id="KW-1185">Reference proteome</keyword>
<gene>
    <name evidence="7" type="primary">prsA</name>
    <name evidence="11" type="ORF">FE782_21165</name>
</gene>
<dbReference type="SUPFAM" id="SSF54534">
    <property type="entry name" value="FKBP-like"/>
    <property type="match status" value="1"/>
</dbReference>
<name>A0A5R9GAP2_9BACL</name>
<feature type="transmembrane region" description="Helical" evidence="9">
    <location>
        <begin position="23"/>
        <end position="43"/>
    </location>
</feature>
<keyword evidence="5" id="KW-0564">Palmitate</keyword>
<comment type="catalytic activity">
    <reaction evidence="7">
        <text>[protein]-peptidylproline (omega=180) = [protein]-peptidylproline (omega=0)</text>
        <dbReference type="Rhea" id="RHEA:16237"/>
        <dbReference type="Rhea" id="RHEA-COMP:10747"/>
        <dbReference type="Rhea" id="RHEA-COMP:10748"/>
        <dbReference type="ChEBI" id="CHEBI:83833"/>
        <dbReference type="ChEBI" id="CHEBI:83834"/>
        <dbReference type="EC" id="5.2.1.8"/>
    </reaction>
</comment>
<keyword evidence="6" id="KW-0449">Lipoprotein</keyword>
<dbReference type="Proteomes" id="UP000309676">
    <property type="component" value="Unassembled WGS sequence"/>
</dbReference>
<proteinExistence type="inferred from homology"/>
<evidence type="ECO:0000259" key="10">
    <source>
        <dbReference type="PROSITE" id="PS50198"/>
    </source>
</evidence>
<evidence type="ECO:0000256" key="4">
    <source>
        <dbReference type="ARBA" id="ARBA00023136"/>
    </source>
</evidence>
<dbReference type="PROSITE" id="PS50198">
    <property type="entry name" value="PPIC_PPIASE_2"/>
    <property type="match status" value="1"/>
</dbReference>
<dbReference type="GO" id="GO:0003755">
    <property type="term" value="F:peptidyl-prolyl cis-trans isomerase activity"/>
    <property type="evidence" value="ECO:0007669"/>
    <property type="project" value="UniProtKB-UniRule"/>
</dbReference>
<evidence type="ECO:0000256" key="1">
    <source>
        <dbReference type="ARBA" id="ARBA00004193"/>
    </source>
</evidence>
<evidence type="ECO:0000256" key="5">
    <source>
        <dbReference type="ARBA" id="ARBA00023139"/>
    </source>
</evidence>
<keyword evidence="7 8" id="KW-0413">Isomerase</keyword>
<dbReference type="GO" id="GO:0005886">
    <property type="term" value="C:plasma membrane"/>
    <property type="evidence" value="ECO:0007669"/>
    <property type="project" value="UniProtKB-SubCell"/>
</dbReference>
<dbReference type="Gene3D" id="1.10.4030.10">
    <property type="entry name" value="Porin chaperone SurA, peptide-binding domain"/>
    <property type="match status" value="1"/>
</dbReference>
<organism evidence="11 12">
    <name type="scientific">Paenibacillus antri</name>
    <dbReference type="NCBI Taxonomy" id="2582848"/>
    <lineage>
        <taxon>Bacteria</taxon>
        <taxon>Bacillati</taxon>
        <taxon>Bacillota</taxon>
        <taxon>Bacilli</taxon>
        <taxon>Bacillales</taxon>
        <taxon>Paenibacillaceae</taxon>
        <taxon>Paenibacillus</taxon>
    </lineage>
</organism>
<accession>A0A5R9GAP2</accession>
<dbReference type="EC" id="5.2.1.8" evidence="7"/>
<comment type="similarity">
    <text evidence="2 7">Belongs to the PrsA family.</text>
</comment>
<dbReference type="InterPro" id="IPR046357">
    <property type="entry name" value="PPIase_dom_sf"/>
</dbReference>
<dbReference type="InterPro" id="IPR050245">
    <property type="entry name" value="PrsA_foldase"/>
</dbReference>
<comment type="function">
    <text evidence="7">Plays a major role in protein secretion by helping the post-translocational extracellular folding of several secreted proteins.</text>
</comment>
<keyword evidence="3 7" id="KW-1003">Cell membrane</keyword>
<evidence type="ECO:0000256" key="6">
    <source>
        <dbReference type="ARBA" id="ARBA00023288"/>
    </source>
</evidence>
<keyword evidence="7" id="KW-0732">Signal</keyword>
<dbReference type="Pfam" id="PF13616">
    <property type="entry name" value="Rotamase_3"/>
    <property type="match status" value="1"/>
</dbReference>
<comment type="subcellular location">
    <subcellularLocation>
        <location evidence="1">Cell membrane</location>
        <topology evidence="1">Lipid-anchor</topology>
    </subcellularLocation>
</comment>
<dbReference type="PANTHER" id="PTHR47245">
    <property type="entry name" value="PEPTIDYLPROLYL ISOMERASE"/>
    <property type="match status" value="1"/>
</dbReference>
<evidence type="ECO:0000256" key="2">
    <source>
        <dbReference type="ARBA" id="ARBA00006071"/>
    </source>
</evidence>
<keyword evidence="7 8" id="KW-0697">Rotamase</keyword>
<comment type="caution">
    <text evidence="11">The sequence shown here is derived from an EMBL/GenBank/DDBJ whole genome shotgun (WGS) entry which is preliminary data.</text>
</comment>
<dbReference type="InterPro" id="IPR023059">
    <property type="entry name" value="Foldase_PrsA"/>
</dbReference>
<keyword evidence="9" id="KW-0812">Transmembrane</keyword>
<dbReference type="SUPFAM" id="SSF109998">
    <property type="entry name" value="Triger factor/SurA peptide-binding domain-like"/>
    <property type="match status" value="1"/>
</dbReference>
<dbReference type="InterPro" id="IPR027304">
    <property type="entry name" value="Trigger_fact/SurA_dom_sf"/>
</dbReference>
<dbReference type="InterPro" id="IPR000297">
    <property type="entry name" value="PPIase_PpiC"/>
</dbReference>
<feature type="domain" description="PpiC" evidence="10">
    <location>
        <begin position="181"/>
        <end position="270"/>
    </location>
</feature>
<dbReference type="GO" id="GO:0006457">
    <property type="term" value="P:protein folding"/>
    <property type="evidence" value="ECO:0007669"/>
    <property type="project" value="UniProtKB-UniRule"/>
</dbReference>
<sequence>MSENQKPVSGQGNGGAAGGKGKIILPWVLFAATAIGFGAYAIVQANQSNVTTGNVGEEAVATVDEEKITANELYQTMLKQVGPQAVDQLILERLINREAAKQKIEVSDADINAELDKIKANFPDEATFNQQLESAGFTLDTLKEQIRPQVQLTKLVEPQIEVTDEELQTYYDENKAQYETPEQVRASHILVETKEEAEALLEQIKGGADFAELAKEHSKDGSAAQGGDLDFFGKGQMVAPFEEAAFALEIGEVSGVVESQFGFHIIKVTDKKAAATATFDEKKEEIRETVFQQKLNERTSAYVEELRSAAKIENSLATEETAAS</sequence>
<dbReference type="Pfam" id="PF13624">
    <property type="entry name" value="SurA_N_3"/>
    <property type="match status" value="1"/>
</dbReference>